<reference evidence="1" key="1">
    <citation type="submission" date="2006-03" db="EMBL/GenBank/DDBJ databases">
        <authorList>
            <person name="Bowman J."/>
            <person name="Ferriera S."/>
            <person name="Johnson J."/>
            <person name="Kravitz S."/>
            <person name="Halpern A."/>
            <person name="Remington K."/>
            <person name="Beeson K."/>
            <person name="Tran B."/>
            <person name="Rogers Y.-H."/>
            <person name="Friedman R."/>
            <person name="Venter J.C."/>
        </authorList>
    </citation>
    <scope>NUCLEOTIDE SEQUENCE [LARGE SCALE GENOMIC DNA]</scope>
    <source>
        <strain evidence="1">ATCC 700755</strain>
    </source>
</reference>
<name>K4IGM8_PSYTT</name>
<dbReference type="AlphaFoldDB" id="K4IGM8"/>
<evidence type="ECO:0000313" key="2">
    <source>
        <dbReference type="Proteomes" id="UP000008514"/>
    </source>
</evidence>
<dbReference type="EMBL" id="CP003879">
    <property type="protein sequence ID" value="AFU69677.1"/>
    <property type="molecule type" value="Genomic_DNA"/>
</dbReference>
<dbReference type="STRING" id="313595.P700755_002985"/>
<protein>
    <submittedName>
        <fullName evidence="1">Uncharacterized protein</fullName>
    </submittedName>
</protein>
<dbReference type="Proteomes" id="UP000008514">
    <property type="component" value="Chromosome"/>
</dbReference>
<keyword evidence="2" id="KW-1185">Reference proteome</keyword>
<reference evidence="1" key="2">
    <citation type="submission" date="2012-09" db="EMBL/GenBank/DDBJ databases">
        <title>The complete sequence of Psychroflexus torquis an extreme psychrophile from sea-ice that is stimulated by light.</title>
        <authorList>
            <person name="Feng S."/>
            <person name="Powell S.M."/>
            <person name="Bowman J.P."/>
        </authorList>
    </citation>
    <scope>NUCLEOTIDE SEQUENCE [LARGE SCALE GENOMIC DNA]</scope>
    <source>
        <strain evidence="1">ATCC 700755</strain>
    </source>
</reference>
<sequence length="118" mass="13409">MKETVELRNKPELKIILNQNEFEIIDASEPKNSGIYSFGHIKKVKLNAEKTNWLFSTFTIIVDLFTGIAGGGKFKDKANLEVEMANQNLKIWLIDADFEKAKKVIEILNGKKQNLKGI</sequence>
<dbReference type="HOGENOM" id="CLU_2069952_0_0_10"/>
<accession>K4IGM8</accession>
<organism evidence="1 2">
    <name type="scientific">Psychroflexus torquis (strain ATCC 700755 / CIP 106069 / ACAM 623)</name>
    <dbReference type="NCBI Taxonomy" id="313595"/>
    <lineage>
        <taxon>Bacteria</taxon>
        <taxon>Pseudomonadati</taxon>
        <taxon>Bacteroidota</taxon>
        <taxon>Flavobacteriia</taxon>
        <taxon>Flavobacteriales</taxon>
        <taxon>Flavobacteriaceae</taxon>
        <taxon>Psychroflexus</taxon>
    </lineage>
</organism>
<dbReference type="KEGG" id="ptq:P700755_002985"/>
<gene>
    <name evidence="1" type="ordered locus">P700755_002985</name>
</gene>
<dbReference type="eggNOG" id="ENOG5032V65">
    <property type="taxonomic scope" value="Bacteria"/>
</dbReference>
<evidence type="ECO:0000313" key="1">
    <source>
        <dbReference type="EMBL" id="AFU69677.1"/>
    </source>
</evidence>
<proteinExistence type="predicted"/>
<dbReference type="RefSeq" id="WP_015025232.1">
    <property type="nucleotide sequence ID" value="NC_018721.1"/>
</dbReference>